<dbReference type="GO" id="GO:0005975">
    <property type="term" value="P:carbohydrate metabolic process"/>
    <property type="evidence" value="ECO:0007669"/>
    <property type="project" value="InterPro"/>
</dbReference>
<feature type="domain" description="Glucosamine/galactosamine-6-phosphate isomerase" evidence="1">
    <location>
        <begin position="69"/>
        <end position="153"/>
    </location>
</feature>
<dbReference type="SUPFAM" id="SSF100950">
    <property type="entry name" value="NagB/RpiA/CoA transferase-like"/>
    <property type="match status" value="1"/>
</dbReference>
<gene>
    <name evidence="2" type="ORF">PCASD_23570</name>
</gene>
<proteinExistence type="predicted"/>
<name>A0A2N5SQX5_9BASI</name>
<evidence type="ECO:0000313" key="2">
    <source>
        <dbReference type="EMBL" id="PLW15628.1"/>
    </source>
</evidence>
<organism evidence="2 3">
    <name type="scientific">Puccinia coronata f. sp. avenae</name>
    <dbReference type="NCBI Taxonomy" id="200324"/>
    <lineage>
        <taxon>Eukaryota</taxon>
        <taxon>Fungi</taxon>
        <taxon>Dikarya</taxon>
        <taxon>Basidiomycota</taxon>
        <taxon>Pucciniomycotina</taxon>
        <taxon>Pucciniomycetes</taxon>
        <taxon>Pucciniales</taxon>
        <taxon>Pucciniaceae</taxon>
        <taxon>Puccinia</taxon>
    </lineage>
</organism>
<dbReference type="EMBL" id="PGCI01000792">
    <property type="protein sequence ID" value="PLW15628.1"/>
    <property type="molecule type" value="Genomic_DNA"/>
</dbReference>
<dbReference type="Pfam" id="PF01182">
    <property type="entry name" value="Glucosamine_iso"/>
    <property type="match status" value="1"/>
</dbReference>
<dbReference type="AlphaFoldDB" id="A0A2N5SQX5"/>
<dbReference type="InterPro" id="IPR006148">
    <property type="entry name" value="Glc/Gal-6P_isomerase"/>
</dbReference>
<dbReference type="InterPro" id="IPR037171">
    <property type="entry name" value="NagB/RpiA_transferase-like"/>
</dbReference>
<comment type="caution">
    <text evidence="2">The sequence shown here is derived from an EMBL/GenBank/DDBJ whole genome shotgun (WGS) entry which is preliminary data.</text>
</comment>
<protein>
    <recommendedName>
        <fullName evidence="1">Glucosamine/galactosamine-6-phosphate isomerase domain-containing protein</fullName>
    </recommendedName>
</protein>
<evidence type="ECO:0000313" key="3">
    <source>
        <dbReference type="Proteomes" id="UP000235392"/>
    </source>
</evidence>
<sequence>MYRLPASQWPTQYRGRRFYISSGDHSPVLPDASLGFVDTISVLLDATQGSLNRTPAPLDPTSVVLDTTSLLPDATTALLDASLLLNDVAIISWYNEFPKPPADWITMTLPVLNALHKLAFICAGPSKDTALANVVLGYKSSSTRTAPQPCHLVC</sequence>
<reference evidence="2 3" key="1">
    <citation type="submission" date="2017-11" db="EMBL/GenBank/DDBJ databases">
        <title>De novo assembly and phasing of dikaryotic genomes from two isolates of Puccinia coronata f. sp. avenae, the causal agent of oat crown rust.</title>
        <authorList>
            <person name="Miller M.E."/>
            <person name="Zhang Y."/>
            <person name="Omidvar V."/>
            <person name="Sperschneider J."/>
            <person name="Schwessinger B."/>
            <person name="Raley C."/>
            <person name="Palmer J.M."/>
            <person name="Garnica D."/>
            <person name="Upadhyaya N."/>
            <person name="Rathjen J."/>
            <person name="Taylor J.M."/>
            <person name="Park R.F."/>
            <person name="Dodds P.N."/>
            <person name="Hirsch C.D."/>
            <person name="Kianian S.F."/>
            <person name="Figueroa M."/>
        </authorList>
    </citation>
    <scope>NUCLEOTIDE SEQUENCE [LARGE SCALE GENOMIC DNA]</scope>
    <source>
        <strain evidence="2">12SD80</strain>
    </source>
</reference>
<dbReference type="Gene3D" id="3.40.50.1360">
    <property type="match status" value="1"/>
</dbReference>
<evidence type="ECO:0000259" key="1">
    <source>
        <dbReference type="Pfam" id="PF01182"/>
    </source>
</evidence>
<accession>A0A2N5SQX5</accession>
<dbReference type="Proteomes" id="UP000235392">
    <property type="component" value="Unassembled WGS sequence"/>
</dbReference>